<organism evidence="2 3">
    <name type="scientific">Brumimicrobium aurantiacum</name>
    <dbReference type="NCBI Taxonomy" id="1737063"/>
    <lineage>
        <taxon>Bacteria</taxon>
        <taxon>Pseudomonadati</taxon>
        <taxon>Bacteroidota</taxon>
        <taxon>Flavobacteriia</taxon>
        <taxon>Flavobacteriales</taxon>
        <taxon>Crocinitomicaceae</taxon>
        <taxon>Brumimicrobium</taxon>
    </lineage>
</organism>
<evidence type="ECO:0000313" key="2">
    <source>
        <dbReference type="EMBL" id="RFC53350.1"/>
    </source>
</evidence>
<keyword evidence="3" id="KW-1185">Reference proteome</keyword>
<comment type="caution">
    <text evidence="2">The sequence shown here is derived from an EMBL/GenBank/DDBJ whole genome shotgun (WGS) entry which is preliminary data.</text>
</comment>
<keyword evidence="1" id="KW-1133">Transmembrane helix</keyword>
<accession>A0A3E1EUY3</accession>
<keyword evidence="1" id="KW-0812">Transmembrane</keyword>
<dbReference type="OrthoDB" id="9944007at2"/>
<dbReference type="Proteomes" id="UP000257127">
    <property type="component" value="Unassembled WGS sequence"/>
</dbReference>
<dbReference type="RefSeq" id="WP_116881742.1">
    <property type="nucleotide sequence ID" value="NZ_QURB01000009.1"/>
</dbReference>
<sequence>MEQYNMINKISAFVLKREYLLILLTTLAISAKPLNLQYANYITVFLLSFVSIAYVLAAQKTFKEPKGMSSFYFKLGGIASGVAIIGVLFNILAFPSYKPMLIVGGLSLVILLGIISIDKDKTIDKQLLNPTLKLRFLYISFITLVFLLEDYGLFNF</sequence>
<reference evidence="2 3" key="1">
    <citation type="submission" date="2018-08" db="EMBL/GenBank/DDBJ databases">
        <title>The draft genome squence of Brumimicrobium sp. N62.</title>
        <authorList>
            <person name="Du Z.-J."/>
            <person name="Luo H.-R."/>
        </authorList>
    </citation>
    <scope>NUCLEOTIDE SEQUENCE [LARGE SCALE GENOMIC DNA]</scope>
    <source>
        <strain evidence="2 3">N62</strain>
    </source>
</reference>
<evidence type="ECO:0000256" key="1">
    <source>
        <dbReference type="SAM" id="Phobius"/>
    </source>
</evidence>
<keyword evidence="1" id="KW-0472">Membrane</keyword>
<feature type="transmembrane region" description="Helical" evidence="1">
    <location>
        <begin position="99"/>
        <end position="115"/>
    </location>
</feature>
<evidence type="ECO:0000313" key="3">
    <source>
        <dbReference type="Proteomes" id="UP000257127"/>
    </source>
</evidence>
<feature type="transmembrane region" description="Helical" evidence="1">
    <location>
        <begin position="41"/>
        <end position="59"/>
    </location>
</feature>
<dbReference type="AlphaFoldDB" id="A0A3E1EUY3"/>
<feature type="transmembrane region" description="Helical" evidence="1">
    <location>
        <begin position="71"/>
        <end position="93"/>
    </location>
</feature>
<name>A0A3E1EUY3_9FLAO</name>
<dbReference type="EMBL" id="QURB01000009">
    <property type="protein sequence ID" value="RFC53350.1"/>
    <property type="molecule type" value="Genomic_DNA"/>
</dbReference>
<gene>
    <name evidence="2" type="ORF">DXU93_13030</name>
</gene>
<proteinExistence type="predicted"/>
<feature type="transmembrane region" description="Helical" evidence="1">
    <location>
        <begin position="136"/>
        <end position="154"/>
    </location>
</feature>
<protein>
    <submittedName>
        <fullName evidence="2">Uncharacterized protein</fullName>
    </submittedName>
</protein>